<feature type="domain" description="Phytochrome chromophore attachment site" evidence="8">
    <location>
        <begin position="137"/>
        <end position="295"/>
    </location>
</feature>
<name>A0A560BQ05_AZOBR</name>
<dbReference type="InterPro" id="IPR003661">
    <property type="entry name" value="HisK_dim/P_dom"/>
</dbReference>
<dbReference type="SUPFAM" id="SSF47384">
    <property type="entry name" value="Homodimeric domain of signal transducing histidine kinase"/>
    <property type="match status" value="1"/>
</dbReference>
<dbReference type="InterPro" id="IPR000014">
    <property type="entry name" value="PAS"/>
</dbReference>
<dbReference type="InterPro" id="IPR035965">
    <property type="entry name" value="PAS-like_dom_sf"/>
</dbReference>
<comment type="catalytic activity">
    <reaction evidence="1">
        <text>ATP + protein L-histidine = ADP + protein N-phospho-L-histidine.</text>
        <dbReference type="EC" id="2.7.13.3"/>
    </reaction>
</comment>
<dbReference type="PROSITE" id="PS50046">
    <property type="entry name" value="PHYTOCHROME_2"/>
    <property type="match status" value="1"/>
</dbReference>
<dbReference type="SMART" id="SM00388">
    <property type="entry name" value="HisKA"/>
    <property type="match status" value="1"/>
</dbReference>
<dbReference type="Gene3D" id="3.30.450.20">
    <property type="entry name" value="PAS domain"/>
    <property type="match status" value="1"/>
</dbReference>
<dbReference type="EC" id="2.7.13.3" evidence="3"/>
<evidence type="ECO:0000259" key="9">
    <source>
        <dbReference type="PROSITE" id="PS50109"/>
    </source>
</evidence>
<dbReference type="PANTHER" id="PTHR43711">
    <property type="entry name" value="TWO-COMPONENT HISTIDINE KINASE"/>
    <property type="match status" value="1"/>
</dbReference>
<protein>
    <recommendedName>
        <fullName evidence="3">histidine kinase</fullName>
        <ecNumber evidence="3">2.7.13.3</ecNumber>
    </recommendedName>
</protein>
<dbReference type="Pfam" id="PF00512">
    <property type="entry name" value="HisKA"/>
    <property type="match status" value="1"/>
</dbReference>
<dbReference type="PANTHER" id="PTHR43711:SF31">
    <property type="entry name" value="HISTIDINE KINASE"/>
    <property type="match status" value="1"/>
</dbReference>
<dbReference type="GO" id="GO:0000155">
    <property type="term" value="F:phosphorelay sensor kinase activity"/>
    <property type="evidence" value="ECO:0007669"/>
    <property type="project" value="InterPro"/>
</dbReference>
<evidence type="ECO:0000313" key="11">
    <source>
        <dbReference type="EMBL" id="TWA74599.1"/>
    </source>
</evidence>
<dbReference type="InterPro" id="IPR005467">
    <property type="entry name" value="His_kinase_dom"/>
</dbReference>
<gene>
    <name evidence="11" type="ORF">FBZ82_101615</name>
</gene>
<dbReference type="SMART" id="SM00387">
    <property type="entry name" value="HATPase_c"/>
    <property type="match status" value="1"/>
</dbReference>
<evidence type="ECO:0000256" key="1">
    <source>
        <dbReference type="ARBA" id="ARBA00000085"/>
    </source>
</evidence>
<dbReference type="Pfam" id="PF02518">
    <property type="entry name" value="HATPase_c"/>
    <property type="match status" value="1"/>
</dbReference>
<dbReference type="AlphaFoldDB" id="A0A560BQ05"/>
<reference evidence="11 12" key="1">
    <citation type="submission" date="2019-06" db="EMBL/GenBank/DDBJ databases">
        <title>Genomic Encyclopedia of Type Strains, Phase IV (KMG-V): Genome sequencing to study the core and pangenomes of soil and plant-associated prokaryotes.</title>
        <authorList>
            <person name="Whitman W."/>
        </authorList>
    </citation>
    <scope>NUCLEOTIDE SEQUENCE [LARGE SCALE GENOMIC DNA]</scope>
    <source>
        <strain evidence="11 12">BR 11796</strain>
    </source>
</reference>
<dbReference type="InterPro" id="IPR016132">
    <property type="entry name" value="Phyto_chromo_attachment"/>
</dbReference>
<dbReference type="InterPro" id="IPR003594">
    <property type="entry name" value="HATPase_dom"/>
</dbReference>
<evidence type="ECO:0000259" key="10">
    <source>
        <dbReference type="PROSITE" id="PS50112"/>
    </source>
</evidence>
<dbReference type="InterPro" id="IPR036890">
    <property type="entry name" value="HATPase_C_sf"/>
</dbReference>
<dbReference type="CDD" id="cd00082">
    <property type="entry name" value="HisKA"/>
    <property type="match status" value="1"/>
</dbReference>
<evidence type="ECO:0000256" key="4">
    <source>
        <dbReference type="ARBA" id="ARBA00022553"/>
    </source>
</evidence>
<dbReference type="Gene3D" id="1.10.287.130">
    <property type="match status" value="1"/>
</dbReference>
<dbReference type="InterPro" id="IPR004358">
    <property type="entry name" value="Sig_transdc_His_kin-like_C"/>
</dbReference>
<dbReference type="InterPro" id="IPR029016">
    <property type="entry name" value="GAF-like_dom_sf"/>
</dbReference>
<dbReference type="SUPFAM" id="SSF55874">
    <property type="entry name" value="ATPase domain of HSP90 chaperone/DNA topoisomerase II/histidine kinase"/>
    <property type="match status" value="1"/>
</dbReference>
<dbReference type="RefSeq" id="WP_145672477.1">
    <property type="nucleotide sequence ID" value="NZ_VITF01000001.1"/>
</dbReference>
<dbReference type="Proteomes" id="UP000316083">
    <property type="component" value="Unassembled WGS sequence"/>
</dbReference>
<evidence type="ECO:0000256" key="3">
    <source>
        <dbReference type="ARBA" id="ARBA00012438"/>
    </source>
</evidence>
<dbReference type="FunFam" id="3.30.565.10:FF:000006">
    <property type="entry name" value="Sensor histidine kinase WalK"/>
    <property type="match status" value="1"/>
</dbReference>
<accession>A0A560BQ05</accession>
<keyword evidence="6 11" id="KW-0418">Kinase</keyword>
<evidence type="ECO:0000256" key="5">
    <source>
        <dbReference type="ARBA" id="ARBA00022679"/>
    </source>
</evidence>
<dbReference type="SUPFAM" id="SSF55781">
    <property type="entry name" value="GAF domain-like"/>
    <property type="match status" value="1"/>
</dbReference>
<proteinExistence type="inferred from homology"/>
<dbReference type="InterPro" id="IPR003018">
    <property type="entry name" value="GAF"/>
</dbReference>
<evidence type="ECO:0000256" key="6">
    <source>
        <dbReference type="ARBA" id="ARBA00022777"/>
    </source>
</evidence>
<dbReference type="Pfam" id="PF08446">
    <property type="entry name" value="PAS_2"/>
    <property type="match status" value="1"/>
</dbReference>
<feature type="domain" description="PAS" evidence="10">
    <location>
        <begin position="19"/>
        <end position="50"/>
    </location>
</feature>
<dbReference type="PROSITE" id="PS50109">
    <property type="entry name" value="HIS_KIN"/>
    <property type="match status" value="1"/>
</dbReference>
<dbReference type="PRINTS" id="PR00344">
    <property type="entry name" value="BCTRLSENSOR"/>
</dbReference>
<dbReference type="Pfam" id="PF01590">
    <property type="entry name" value="GAF"/>
    <property type="match status" value="1"/>
</dbReference>
<dbReference type="EMBL" id="VITF01000001">
    <property type="protein sequence ID" value="TWA74599.1"/>
    <property type="molecule type" value="Genomic_DNA"/>
</dbReference>
<dbReference type="Gene3D" id="3.30.565.10">
    <property type="entry name" value="Histidine kinase-like ATPase, C-terminal domain"/>
    <property type="match status" value="1"/>
</dbReference>
<dbReference type="InterPro" id="IPR050736">
    <property type="entry name" value="Sensor_HK_Regulatory"/>
</dbReference>
<dbReference type="SMART" id="SM00065">
    <property type="entry name" value="GAF"/>
    <property type="match status" value="1"/>
</dbReference>
<keyword evidence="5" id="KW-0808">Transferase</keyword>
<keyword evidence="4" id="KW-0597">Phosphoprotein</keyword>
<evidence type="ECO:0000256" key="7">
    <source>
        <dbReference type="ARBA" id="ARBA00023012"/>
    </source>
</evidence>
<dbReference type="InterPro" id="IPR013654">
    <property type="entry name" value="PAS_2"/>
</dbReference>
<dbReference type="GO" id="GO:0006355">
    <property type="term" value="P:regulation of DNA-templated transcription"/>
    <property type="evidence" value="ECO:0007669"/>
    <property type="project" value="InterPro"/>
</dbReference>
<dbReference type="Gene3D" id="3.30.450.40">
    <property type="match status" value="1"/>
</dbReference>
<dbReference type="PROSITE" id="PS50112">
    <property type="entry name" value="PAS"/>
    <property type="match status" value="1"/>
</dbReference>
<dbReference type="CDD" id="cd16922">
    <property type="entry name" value="HATPase_EvgS-ArcB-TorS-like"/>
    <property type="match status" value="1"/>
</dbReference>
<organism evidence="11 12">
    <name type="scientific">Azospirillum brasilense</name>
    <dbReference type="NCBI Taxonomy" id="192"/>
    <lineage>
        <taxon>Bacteria</taxon>
        <taxon>Pseudomonadati</taxon>
        <taxon>Pseudomonadota</taxon>
        <taxon>Alphaproteobacteria</taxon>
        <taxon>Rhodospirillales</taxon>
        <taxon>Azospirillaceae</taxon>
        <taxon>Azospirillum</taxon>
    </lineage>
</organism>
<keyword evidence="7" id="KW-0902">Two-component regulatory system</keyword>
<dbReference type="InterPro" id="IPR036097">
    <property type="entry name" value="HisK_dim/P_sf"/>
</dbReference>
<evidence type="ECO:0000313" key="12">
    <source>
        <dbReference type="Proteomes" id="UP000316083"/>
    </source>
</evidence>
<sequence length="559" mass="58764">MADRPTAGDAEGIQPHGALVALDGDGGTILACSANTAEFLGLAPERLLGRGAEALALPELADLLARLRALPADQRSAGLHASVAPAGGRPLPAFLHEHGGRVILEVEGPFAGAEHWAASPPPAGPPPGIAALRGAVGLQAMAAHTAQTVRRLTGMDRVIVCRFDDAGNGEVVARDEAPDWGHAASELRPGAALPAGVFDRGPDGTLRLRVVLDHAADPVPLLRAGTAVPPPDLAHAHLRSPPAARREFLRRMGAGAALTVPIVQGGRAWGVISGHRRQPHAVPPAVRMLAAMAADALGLMLDAAERAAERERRAALAARQAEVNRAKSEFLTGMSHELRTPLNVIIGYSDFLLHPGSGPLTERQRDYLGNIRASGTHLLELINDVLDLSKIEAGHVDLNDEDVDVAVVVGEVYALQELTLASAGLTFDALFPRPLPRLRADRRSLRQILLNLLSNAVKFTPAGGRVTIDVTRQEEETGAGLRIAVIDTGIGIPEEHHPIVLEPFRQVPGERIRGGAGTGLGLPIVRSLVEAHGGRLALSSAPGQGTRIELHFPPERVIA</sequence>
<evidence type="ECO:0000259" key="8">
    <source>
        <dbReference type="PROSITE" id="PS50046"/>
    </source>
</evidence>
<comment type="caution">
    <text evidence="11">The sequence shown here is derived from an EMBL/GenBank/DDBJ whole genome shotgun (WGS) entry which is preliminary data.</text>
</comment>
<feature type="domain" description="Histidine kinase" evidence="9">
    <location>
        <begin position="333"/>
        <end position="556"/>
    </location>
</feature>
<evidence type="ECO:0000256" key="2">
    <source>
        <dbReference type="ARBA" id="ARBA00006402"/>
    </source>
</evidence>
<comment type="similarity">
    <text evidence="2">In the N-terminal section; belongs to the phytochrome family.</text>
</comment>
<dbReference type="SUPFAM" id="SSF55785">
    <property type="entry name" value="PYP-like sensor domain (PAS domain)"/>
    <property type="match status" value="1"/>
</dbReference>